<gene>
    <name evidence="2" type="ORF">llap_15863</name>
</gene>
<sequence>MCRCKWEFCQVASLVIRKFVCMEPAMLPASQAFPVSAKEDGLDPSVTNKLMTHVLEINVCMVPACRSMRFHTVVNACRDMGESSAMKRKCCLTPANPSGVNMANAGFQDLGNHIANAAADTRGTTVIKKSLVEGNESEITTKSSKGTLRARRPRSAHAPGDSYLGQAIFAFGISKQKENKPIPRETAVQNMP</sequence>
<evidence type="ECO:0000313" key="2">
    <source>
        <dbReference type="EMBL" id="PKU33833.1"/>
    </source>
</evidence>
<evidence type="ECO:0000313" key="3">
    <source>
        <dbReference type="Proteomes" id="UP000233556"/>
    </source>
</evidence>
<keyword evidence="3" id="KW-1185">Reference proteome</keyword>
<accession>A0A2I0TJA0</accession>
<organism evidence="2 3">
    <name type="scientific">Limosa lapponica baueri</name>
    <dbReference type="NCBI Taxonomy" id="1758121"/>
    <lineage>
        <taxon>Eukaryota</taxon>
        <taxon>Metazoa</taxon>
        <taxon>Chordata</taxon>
        <taxon>Craniata</taxon>
        <taxon>Vertebrata</taxon>
        <taxon>Euteleostomi</taxon>
        <taxon>Archelosauria</taxon>
        <taxon>Archosauria</taxon>
        <taxon>Dinosauria</taxon>
        <taxon>Saurischia</taxon>
        <taxon>Theropoda</taxon>
        <taxon>Coelurosauria</taxon>
        <taxon>Aves</taxon>
        <taxon>Neognathae</taxon>
        <taxon>Neoaves</taxon>
        <taxon>Charadriiformes</taxon>
        <taxon>Scolopacidae</taxon>
        <taxon>Limosa</taxon>
    </lineage>
</organism>
<evidence type="ECO:0000256" key="1">
    <source>
        <dbReference type="SAM" id="MobiDB-lite"/>
    </source>
</evidence>
<dbReference type="EMBL" id="KZ509675">
    <property type="protein sequence ID" value="PKU33833.1"/>
    <property type="molecule type" value="Genomic_DNA"/>
</dbReference>
<protein>
    <submittedName>
        <fullName evidence="2">Uncharacterized protein</fullName>
    </submittedName>
</protein>
<reference evidence="3" key="1">
    <citation type="submission" date="2017-11" db="EMBL/GenBank/DDBJ databases">
        <authorList>
            <person name="Lima N.C."/>
            <person name="Parody-Merino A.M."/>
            <person name="Battley P.F."/>
            <person name="Fidler A.E."/>
            <person name="Prosdocimi F."/>
        </authorList>
    </citation>
    <scope>NUCLEOTIDE SEQUENCE [LARGE SCALE GENOMIC DNA]</scope>
</reference>
<dbReference type="AlphaFoldDB" id="A0A2I0TJA0"/>
<feature type="region of interest" description="Disordered" evidence="1">
    <location>
        <begin position="137"/>
        <end position="159"/>
    </location>
</feature>
<dbReference type="Proteomes" id="UP000233556">
    <property type="component" value="Unassembled WGS sequence"/>
</dbReference>
<reference evidence="3" key="2">
    <citation type="submission" date="2017-12" db="EMBL/GenBank/DDBJ databases">
        <title>Genome sequence of the Bar-tailed Godwit (Limosa lapponica baueri).</title>
        <authorList>
            <person name="Lima N.C.B."/>
            <person name="Parody-Merino A.M."/>
            <person name="Battley P.F."/>
            <person name="Fidler A.E."/>
            <person name="Prosdocimi F."/>
        </authorList>
    </citation>
    <scope>NUCLEOTIDE SEQUENCE [LARGE SCALE GENOMIC DNA]</scope>
</reference>
<name>A0A2I0TJA0_LIMLA</name>
<feature type="compositionally biased region" description="Polar residues" evidence="1">
    <location>
        <begin position="137"/>
        <end position="146"/>
    </location>
</feature>
<proteinExistence type="predicted"/>